<protein>
    <submittedName>
        <fullName evidence="2">Uncharacterized protein</fullName>
    </submittedName>
</protein>
<name>A0A8J7AV90_9CYAN</name>
<feature type="transmembrane region" description="Helical" evidence="1">
    <location>
        <begin position="36"/>
        <end position="55"/>
    </location>
</feature>
<gene>
    <name evidence="2" type="ORF">IQ241_02465</name>
</gene>
<accession>A0A8J7AV90</accession>
<organism evidence="2 3">
    <name type="scientific">Vasconcelosia minhoensis LEGE 07310</name>
    <dbReference type="NCBI Taxonomy" id="915328"/>
    <lineage>
        <taxon>Bacteria</taxon>
        <taxon>Bacillati</taxon>
        <taxon>Cyanobacteriota</taxon>
        <taxon>Cyanophyceae</taxon>
        <taxon>Nodosilineales</taxon>
        <taxon>Cymatolegaceae</taxon>
        <taxon>Vasconcelosia</taxon>
        <taxon>Vasconcelosia minhoensis</taxon>
    </lineage>
</organism>
<comment type="caution">
    <text evidence="2">The sequence shown here is derived from an EMBL/GenBank/DDBJ whole genome shotgun (WGS) entry which is preliminary data.</text>
</comment>
<dbReference type="AlphaFoldDB" id="A0A8J7AV90"/>
<keyword evidence="1" id="KW-0472">Membrane</keyword>
<proteinExistence type="predicted"/>
<evidence type="ECO:0000313" key="2">
    <source>
        <dbReference type="EMBL" id="MBE9076167.1"/>
    </source>
</evidence>
<reference evidence="2" key="1">
    <citation type="submission" date="2020-10" db="EMBL/GenBank/DDBJ databases">
        <authorList>
            <person name="Castelo-Branco R."/>
            <person name="Eusebio N."/>
            <person name="Adriana R."/>
            <person name="Vieira A."/>
            <person name="Brugerolle De Fraissinette N."/>
            <person name="Rezende De Castro R."/>
            <person name="Schneider M.P."/>
            <person name="Vasconcelos V."/>
            <person name="Leao P.N."/>
        </authorList>
    </citation>
    <scope>NUCLEOTIDE SEQUENCE</scope>
    <source>
        <strain evidence="2">LEGE 07310</strain>
    </source>
</reference>
<dbReference type="EMBL" id="JADEXG010000003">
    <property type="protein sequence ID" value="MBE9076167.1"/>
    <property type="molecule type" value="Genomic_DNA"/>
</dbReference>
<keyword evidence="1" id="KW-1133">Transmembrane helix</keyword>
<evidence type="ECO:0000256" key="1">
    <source>
        <dbReference type="SAM" id="Phobius"/>
    </source>
</evidence>
<dbReference type="Proteomes" id="UP000636505">
    <property type="component" value="Unassembled WGS sequence"/>
</dbReference>
<sequence>MAINPMTRVELETPNSKKQNLAQKAFMKLNTYRTGFTSGILMTTLLATGAAHLVFNVYRAGSMTLGDFSFGRRPTEIGQIGEADRASRATDGVKMDLTQPVQTESNSPERQLSSADRSLLSDQTYDSNSKLVGFAPEQGYQQAPAEIGDFSQAMPIAEVGLGQRNASFEPRSVFIGKRKYQSNFFLKPDQFEVTRVGFDLEPASGSKAEAQGLFLQFGLGDLDAGTTPLTYLVSIFGDGVLLWSSSVRYEEAQIAAVVLDVENYSDIVIEYQVTEAGDVSLEQNPLYFTAAKRLFQ</sequence>
<keyword evidence="3" id="KW-1185">Reference proteome</keyword>
<evidence type="ECO:0000313" key="3">
    <source>
        <dbReference type="Proteomes" id="UP000636505"/>
    </source>
</evidence>
<keyword evidence="1" id="KW-0812">Transmembrane</keyword>